<organism evidence="1 2">
    <name type="scientific">Symbiodinium microadriaticum</name>
    <name type="common">Dinoflagellate</name>
    <name type="synonym">Zooxanthella microadriatica</name>
    <dbReference type="NCBI Taxonomy" id="2951"/>
    <lineage>
        <taxon>Eukaryota</taxon>
        <taxon>Sar</taxon>
        <taxon>Alveolata</taxon>
        <taxon>Dinophyceae</taxon>
        <taxon>Suessiales</taxon>
        <taxon>Symbiodiniaceae</taxon>
        <taxon>Symbiodinium</taxon>
    </lineage>
</organism>
<accession>A0A1Q9EY15</accession>
<proteinExistence type="predicted"/>
<dbReference type="AlphaFoldDB" id="A0A1Q9EY15"/>
<dbReference type="Proteomes" id="UP000186817">
    <property type="component" value="Unassembled WGS sequence"/>
</dbReference>
<dbReference type="EMBL" id="LSRX01000045">
    <property type="protein sequence ID" value="OLQ12309.1"/>
    <property type="molecule type" value="Genomic_DNA"/>
</dbReference>
<comment type="caution">
    <text evidence="1">The sequence shown here is derived from an EMBL/GenBank/DDBJ whole genome shotgun (WGS) entry which is preliminary data.</text>
</comment>
<sequence>MASSQAKTEAQEVLAASADAISVKALLELQKMDKASTSLSGSLAAALCMISGPGDSAVKVEPAGLVRASWADLRALVMKPGHIVSAFRNFSYAADGGSVRDSNVQASKRCLEAALGSAPADEAGAGGVRA</sequence>
<name>A0A1Q9EY15_SYMMI</name>
<protein>
    <submittedName>
        <fullName evidence="1">Uncharacterized protein</fullName>
    </submittedName>
</protein>
<keyword evidence="2" id="KW-1185">Reference proteome</keyword>
<gene>
    <name evidence="1" type="ORF">AK812_SmicGene3781</name>
</gene>
<evidence type="ECO:0000313" key="1">
    <source>
        <dbReference type="EMBL" id="OLQ12309.1"/>
    </source>
</evidence>
<reference evidence="1 2" key="1">
    <citation type="submission" date="2016-02" db="EMBL/GenBank/DDBJ databases">
        <title>Genome analysis of coral dinoflagellate symbionts highlights evolutionary adaptations to a symbiotic lifestyle.</title>
        <authorList>
            <person name="Aranda M."/>
            <person name="Li Y."/>
            <person name="Liew Y.J."/>
            <person name="Baumgarten S."/>
            <person name="Simakov O."/>
            <person name="Wilson M."/>
            <person name="Piel J."/>
            <person name="Ashoor H."/>
            <person name="Bougouffa S."/>
            <person name="Bajic V.B."/>
            <person name="Ryu T."/>
            <person name="Ravasi T."/>
            <person name="Bayer T."/>
            <person name="Micklem G."/>
            <person name="Kim H."/>
            <person name="Bhak J."/>
            <person name="Lajeunesse T.C."/>
            <person name="Voolstra C.R."/>
        </authorList>
    </citation>
    <scope>NUCLEOTIDE SEQUENCE [LARGE SCALE GENOMIC DNA]</scope>
    <source>
        <strain evidence="1 2">CCMP2467</strain>
    </source>
</reference>
<evidence type="ECO:0000313" key="2">
    <source>
        <dbReference type="Proteomes" id="UP000186817"/>
    </source>
</evidence>